<feature type="region of interest" description="Disordered" evidence="1">
    <location>
        <begin position="76"/>
        <end position="99"/>
    </location>
</feature>
<feature type="compositionally biased region" description="Basic and acidic residues" evidence="1">
    <location>
        <begin position="90"/>
        <end position="99"/>
    </location>
</feature>
<dbReference type="Proteomes" id="UP000295606">
    <property type="component" value="Unassembled WGS sequence"/>
</dbReference>
<dbReference type="AlphaFoldDB" id="A0A4R5L7A3"/>
<name>A0A4R5L7A3_9BURK</name>
<dbReference type="RefSeq" id="WP_133187989.1">
    <property type="nucleotide sequence ID" value="NZ_SMOD01000037.1"/>
</dbReference>
<reference evidence="2 3" key="1">
    <citation type="submission" date="2019-03" db="EMBL/GenBank/DDBJ databases">
        <title>Paraburkholderia sp. isolated from native Mimosa gymnas in Guartela State Park, Brazil.</title>
        <authorList>
            <person name="Paulitsch F."/>
            <person name="Hungria M."/>
            <person name="Delamuta J.R.M."/>
            <person name="Ribeiro R.A."/>
            <person name="Dall'Agnol R."/>
            <person name="Silva J.S.B."/>
        </authorList>
    </citation>
    <scope>NUCLEOTIDE SEQUENCE [LARGE SCALE GENOMIC DNA]</scope>
    <source>
        <strain evidence="2 3">CNPSo 3008</strain>
    </source>
</reference>
<sequence>MPTYEFEPLALKSGPPLVADRFLMTYLWGASECLLPPGTVMHWAVLLHERGEDFASHAAACHYWLYEHYQGYDHNGPSKRRLSQKPDATQVHETDRNSG</sequence>
<evidence type="ECO:0000256" key="1">
    <source>
        <dbReference type="SAM" id="MobiDB-lite"/>
    </source>
</evidence>
<evidence type="ECO:0000313" key="3">
    <source>
        <dbReference type="Proteomes" id="UP000295606"/>
    </source>
</evidence>
<comment type="caution">
    <text evidence="2">The sequence shown here is derived from an EMBL/GenBank/DDBJ whole genome shotgun (WGS) entry which is preliminary data.</text>
</comment>
<accession>A0A4R5L7A3</accession>
<dbReference type="EMBL" id="SMOD01000037">
    <property type="protein sequence ID" value="TDG03714.1"/>
    <property type="molecule type" value="Genomic_DNA"/>
</dbReference>
<dbReference type="OrthoDB" id="9112981at2"/>
<proteinExistence type="predicted"/>
<evidence type="ECO:0000313" key="2">
    <source>
        <dbReference type="EMBL" id="TDG03714.1"/>
    </source>
</evidence>
<protein>
    <submittedName>
        <fullName evidence="2">Uncharacterized protein</fullName>
    </submittedName>
</protein>
<organism evidence="2 3">
    <name type="scientific">Paraburkholderia guartelaensis</name>
    <dbReference type="NCBI Taxonomy" id="2546446"/>
    <lineage>
        <taxon>Bacteria</taxon>
        <taxon>Pseudomonadati</taxon>
        <taxon>Pseudomonadota</taxon>
        <taxon>Betaproteobacteria</taxon>
        <taxon>Burkholderiales</taxon>
        <taxon>Burkholderiaceae</taxon>
        <taxon>Paraburkholderia</taxon>
    </lineage>
</organism>
<gene>
    <name evidence="2" type="ORF">E1N52_33605</name>
</gene>